<dbReference type="Proteomes" id="UP000321917">
    <property type="component" value="Unassembled WGS sequence"/>
</dbReference>
<dbReference type="HAMAP" id="MF_01082">
    <property type="entry name" value="TruD"/>
    <property type="match status" value="1"/>
</dbReference>
<evidence type="ECO:0000256" key="2">
    <source>
        <dbReference type="ARBA" id="ARBA00022694"/>
    </source>
</evidence>
<comment type="catalytic activity">
    <reaction evidence="4">
        <text>uridine(13) in tRNA = pseudouridine(13) in tRNA</text>
        <dbReference type="Rhea" id="RHEA:42540"/>
        <dbReference type="Rhea" id="RHEA-COMP:10105"/>
        <dbReference type="Rhea" id="RHEA-COMP:10106"/>
        <dbReference type="ChEBI" id="CHEBI:65314"/>
        <dbReference type="ChEBI" id="CHEBI:65315"/>
        <dbReference type="EC" id="5.4.99.27"/>
    </reaction>
</comment>
<organism evidence="7 9">
    <name type="scientific">Colwellia hornerae</name>
    <dbReference type="NCBI Taxonomy" id="89402"/>
    <lineage>
        <taxon>Bacteria</taxon>
        <taxon>Pseudomonadati</taxon>
        <taxon>Pseudomonadota</taxon>
        <taxon>Gammaproteobacteria</taxon>
        <taxon>Alteromonadales</taxon>
        <taxon>Colwelliaceae</taxon>
        <taxon>Colwellia</taxon>
    </lineage>
</organism>
<comment type="caution">
    <text evidence="7">The sequence shown here is derived from an EMBL/GenBank/DDBJ whole genome shotgun (WGS) entry which is preliminary data.</text>
</comment>
<dbReference type="PANTHER" id="PTHR47811">
    <property type="entry name" value="TRNA PSEUDOURIDINE SYNTHASE D"/>
    <property type="match status" value="1"/>
</dbReference>
<dbReference type="InterPro" id="IPR043165">
    <property type="entry name" value="TruD_insert_sf"/>
</dbReference>
<dbReference type="PANTHER" id="PTHR47811:SF1">
    <property type="entry name" value="TRNA PSEUDOURIDINE SYNTHASE D"/>
    <property type="match status" value="1"/>
</dbReference>
<dbReference type="Gene3D" id="3.30.2350.20">
    <property type="entry name" value="TruD, catalytic domain"/>
    <property type="match status" value="1"/>
</dbReference>
<evidence type="ECO:0000313" key="6">
    <source>
        <dbReference type="EMBL" id="TWX56387.1"/>
    </source>
</evidence>
<dbReference type="InterPro" id="IPR050170">
    <property type="entry name" value="TruD_pseudoU_synthase"/>
</dbReference>
<dbReference type="GO" id="GO:0005829">
    <property type="term" value="C:cytosol"/>
    <property type="evidence" value="ECO:0007669"/>
    <property type="project" value="TreeGrafter"/>
</dbReference>
<dbReference type="GO" id="GO:0003723">
    <property type="term" value="F:RNA binding"/>
    <property type="evidence" value="ECO:0007669"/>
    <property type="project" value="InterPro"/>
</dbReference>
<evidence type="ECO:0000313" key="9">
    <source>
        <dbReference type="Proteomes" id="UP000321917"/>
    </source>
</evidence>
<evidence type="ECO:0000313" key="7">
    <source>
        <dbReference type="EMBL" id="TWX65361.1"/>
    </source>
</evidence>
<evidence type="ECO:0000256" key="3">
    <source>
        <dbReference type="ARBA" id="ARBA00023235"/>
    </source>
</evidence>
<dbReference type="NCBIfam" id="TIGR00094">
    <property type="entry name" value="tRNA_TruD_broad"/>
    <property type="match status" value="1"/>
</dbReference>
<comment type="similarity">
    <text evidence="1 4">Belongs to the pseudouridine synthase TruD family.</text>
</comment>
<keyword evidence="2 4" id="KW-0819">tRNA processing</keyword>
<accession>A0A5C6Q9B7</accession>
<evidence type="ECO:0000313" key="8">
    <source>
        <dbReference type="Proteomes" id="UP000321525"/>
    </source>
</evidence>
<dbReference type="InterPro" id="IPR001656">
    <property type="entry name" value="PsdUridine_synth_TruD"/>
</dbReference>
<evidence type="ECO:0000259" key="5">
    <source>
        <dbReference type="PROSITE" id="PS50984"/>
    </source>
</evidence>
<dbReference type="OrthoDB" id="1550679at2"/>
<feature type="active site" description="Nucleophile" evidence="4">
    <location>
        <position position="78"/>
    </location>
</feature>
<gene>
    <name evidence="4 7" type="primary">truD</name>
    <name evidence="6" type="ORF">ESZ26_15035</name>
    <name evidence="7" type="ORF">ESZ27_12600</name>
</gene>
<comment type="function">
    <text evidence="4">Responsible for synthesis of pseudouridine from uracil-13 in transfer RNAs.</text>
</comment>
<sequence>MSKPLQYLYTQPNATGQLRSEMSDFKVFEKLPFAPCGEGEHLFIHLRKTGANTLVVARELAKYFKVKEGLVSYAGLKDRFAVTEQWFGIHLPGKAIYDLSNLAIEGVEVLSQQRHNKKLRIGALSGNHFELVLRNVSNPDDVLRRWAAVSQFGVPNYFGEQRFGINGGNLERALELFQGKKVKDKKKRGLYLSAARSEIFNQIISTRIENNQFEALQTGDVFMLSGTQSVFLADEIDATIRQRFQEKDIDLTAALWGAGELMSQGESQNLEQQVAEGYADFCQGLAKFGLKQERRRIRLSLTQGSIKAVDDTITLSFFLPSGCYATTILRELISYQDMTERAVN</sequence>
<dbReference type="InterPro" id="IPR020119">
    <property type="entry name" value="PsdUridine_synth_TruD_CS"/>
</dbReference>
<dbReference type="PROSITE" id="PS50984">
    <property type="entry name" value="TRUD"/>
    <property type="match status" value="1"/>
</dbReference>
<dbReference type="Pfam" id="PF01142">
    <property type="entry name" value="TruD"/>
    <property type="match status" value="2"/>
</dbReference>
<proteinExistence type="inferred from homology"/>
<dbReference type="InterPro" id="IPR020103">
    <property type="entry name" value="PsdUridine_synth_cat_dom_sf"/>
</dbReference>
<dbReference type="GO" id="GO:0031119">
    <property type="term" value="P:tRNA pseudouridine synthesis"/>
    <property type="evidence" value="ECO:0007669"/>
    <property type="project" value="UniProtKB-UniRule"/>
</dbReference>
<dbReference type="AlphaFoldDB" id="A0A5C6Q9B7"/>
<evidence type="ECO:0000256" key="1">
    <source>
        <dbReference type="ARBA" id="ARBA00007953"/>
    </source>
</evidence>
<dbReference type="InterPro" id="IPR011760">
    <property type="entry name" value="PsdUridine_synth_TruD_insert"/>
</dbReference>
<evidence type="ECO:0000256" key="4">
    <source>
        <dbReference type="HAMAP-Rule" id="MF_01082"/>
    </source>
</evidence>
<keyword evidence="3 4" id="KW-0413">Isomerase</keyword>
<dbReference type="EMBL" id="VOLQ01000024">
    <property type="protein sequence ID" value="TWX65361.1"/>
    <property type="molecule type" value="Genomic_DNA"/>
</dbReference>
<dbReference type="RefSeq" id="WP_146800284.1">
    <property type="nucleotide sequence ID" value="NZ_VOLP01000022.1"/>
</dbReference>
<dbReference type="InterPro" id="IPR042214">
    <property type="entry name" value="TruD_catalytic"/>
</dbReference>
<dbReference type="CDD" id="cd02575">
    <property type="entry name" value="PseudoU_synth_EcTruD"/>
    <property type="match status" value="1"/>
</dbReference>
<name>A0A5C6Q9B7_9GAMM</name>
<reference evidence="7 9" key="1">
    <citation type="submission" date="2019-07" db="EMBL/GenBank/DDBJ databases">
        <title>Genomes of sea-ice associated Colwellia species.</title>
        <authorList>
            <person name="Bowman J.P."/>
        </authorList>
    </citation>
    <scope>NUCLEOTIDE SEQUENCE [LARGE SCALE GENOMIC DNA]</scope>
    <source>
        <strain evidence="6 8">ACAM 607</strain>
        <strain evidence="7 9">IC036</strain>
    </source>
</reference>
<protein>
    <recommendedName>
        <fullName evidence="4">tRNA pseudouridine synthase D</fullName>
        <ecNumber evidence="4">5.4.99.27</ecNumber>
    </recommendedName>
    <alternativeName>
        <fullName evidence="4">tRNA pseudouridine(13) synthase</fullName>
    </alternativeName>
    <alternativeName>
        <fullName evidence="4">tRNA pseudouridylate synthase D</fullName>
    </alternativeName>
    <alternativeName>
        <fullName evidence="4">tRNA-uridine isomerase D</fullName>
    </alternativeName>
</protein>
<dbReference type="PROSITE" id="PS01268">
    <property type="entry name" value="UPF0024"/>
    <property type="match status" value="1"/>
</dbReference>
<feature type="domain" description="TRUD" evidence="5">
    <location>
        <begin position="153"/>
        <end position="300"/>
    </location>
</feature>
<dbReference type="EC" id="5.4.99.27" evidence="4"/>
<dbReference type="GO" id="GO:0160150">
    <property type="term" value="F:tRNA pseudouridine(13) synthase activity"/>
    <property type="evidence" value="ECO:0007669"/>
    <property type="project" value="UniProtKB-EC"/>
</dbReference>
<dbReference type="Proteomes" id="UP000321525">
    <property type="component" value="Unassembled WGS sequence"/>
</dbReference>
<keyword evidence="8" id="KW-1185">Reference proteome</keyword>
<dbReference type="Gene3D" id="3.30.2340.10">
    <property type="entry name" value="TruD, insertion domain"/>
    <property type="match status" value="1"/>
</dbReference>
<dbReference type="EMBL" id="VOLR01000023">
    <property type="protein sequence ID" value="TWX56387.1"/>
    <property type="molecule type" value="Genomic_DNA"/>
</dbReference>
<dbReference type="SUPFAM" id="SSF55120">
    <property type="entry name" value="Pseudouridine synthase"/>
    <property type="match status" value="1"/>
</dbReference>